<organism evidence="2">
    <name type="scientific">Bionectria ochroleuca</name>
    <name type="common">Gliocladium roseum</name>
    <dbReference type="NCBI Taxonomy" id="29856"/>
    <lineage>
        <taxon>Eukaryota</taxon>
        <taxon>Fungi</taxon>
        <taxon>Dikarya</taxon>
        <taxon>Ascomycota</taxon>
        <taxon>Pezizomycotina</taxon>
        <taxon>Sordariomycetes</taxon>
        <taxon>Hypocreomycetidae</taxon>
        <taxon>Hypocreales</taxon>
        <taxon>Bionectriaceae</taxon>
        <taxon>Clonostachys</taxon>
    </lineage>
</organism>
<dbReference type="SUPFAM" id="SSF55729">
    <property type="entry name" value="Acyl-CoA N-acyltransferases (Nat)"/>
    <property type="match status" value="1"/>
</dbReference>
<dbReference type="Gene3D" id="3.40.630.30">
    <property type="match status" value="1"/>
</dbReference>
<dbReference type="InterPro" id="IPR016181">
    <property type="entry name" value="Acyl_CoA_acyltransferase"/>
</dbReference>
<dbReference type="AlphaFoldDB" id="A0A0B7JP83"/>
<dbReference type="PROSITE" id="PS51186">
    <property type="entry name" value="GNAT"/>
    <property type="match status" value="1"/>
</dbReference>
<feature type="domain" description="N-acetyltransferase" evidence="1">
    <location>
        <begin position="53"/>
        <end position="209"/>
    </location>
</feature>
<evidence type="ECO:0000313" key="2">
    <source>
        <dbReference type="EMBL" id="CEO44550.1"/>
    </source>
</evidence>
<dbReference type="CDD" id="cd04301">
    <property type="entry name" value="NAT_SF"/>
    <property type="match status" value="1"/>
</dbReference>
<gene>
    <name evidence="2" type="ORF">BN869_000000605_1</name>
</gene>
<proteinExistence type="predicted"/>
<dbReference type="Pfam" id="PF00583">
    <property type="entry name" value="Acetyltransf_1"/>
    <property type="match status" value="1"/>
</dbReference>
<dbReference type="GO" id="GO:0016747">
    <property type="term" value="F:acyltransferase activity, transferring groups other than amino-acyl groups"/>
    <property type="evidence" value="ECO:0007669"/>
    <property type="project" value="InterPro"/>
</dbReference>
<evidence type="ECO:0000259" key="1">
    <source>
        <dbReference type="PROSITE" id="PS51186"/>
    </source>
</evidence>
<dbReference type="PANTHER" id="PTHR42791">
    <property type="entry name" value="GNAT FAMILY ACETYLTRANSFERASE"/>
    <property type="match status" value="1"/>
</dbReference>
<dbReference type="PANTHER" id="PTHR42791:SF14">
    <property type="entry name" value="N-ACETYLTRANSFERASE DOMAIN-CONTAINING PROTEIN"/>
    <property type="match status" value="1"/>
</dbReference>
<dbReference type="InterPro" id="IPR000182">
    <property type="entry name" value="GNAT_dom"/>
</dbReference>
<name>A0A0B7JP83_BIOOC</name>
<accession>A0A0B7JP83</accession>
<dbReference type="EMBL" id="CDPU01000001">
    <property type="protein sequence ID" value="CEO44550.1"/>
    <property type="molecule type" value="Genomic_DNA"/>
</dbReference>
<reference evidence="2" key="1">
    <citation type="submission" date="2015-01" db="EMBL/GenBank/DDBJ databases">
        <authorList>
            <person name="Durling Mikael"/>
        </authorList>
    </citation>
    <scope>NUCLEOTIDE SEQUENCE</scope>
</reference>
<dbReference type="InterPro" id="IPR052523">
    <property type="entry name" value="Trichothecene_AcTrans"/>
</dbReference>
<protein>
    <recommendedName>
        <fullName evidence="1">N-acetyltransferase domain-containing protein</fullName>
    </recommendedName>
</protein>
<sequence>MGLKVVPSTEADAKRAVEIEDVAYGTSPMSRALFPGPFPPSTDGSHPRASKLVDILRADPANRWVKVVDTDLPEGRDMIAFASWFFWTEPHVHEPETWPPGTNPEACERFFGGMIAKRNERFAGKPYSYLKLLHTDPNHQRRGAGSMLINWGLEESSRLGIDSYLESSKAGQSLYAKCGFEVVDTLVVDLSPWGGPADVTSPLMLRPVGKL</sequence>